<sequence>MDWVNRIVHLERRVLGINESDDGRIGSGRNDSGGGGTLVNFNPADDGKKSESLASLGSTFIPVVVYSAICLLIFFVFRRKCRRVYAARTLPSLRSPESPSPELPDGWFNWIKPFFAIKDDYILNNCSLDGFFFLRFLRMLSIICLAGVVVVWPVLLPINATGASGLLELDSLTIGNVKLPDKYYAHVLVAWCFFGFVLFMICRECIYYVNLRQAYLLSPNYSKRLSSRTVLFTCIPKPYLEEAKLRKLFGDSVKNVWIVKDTSAVRALVEDREETADRLQQAEVRLIRLANASRQKHLKKHPAASTLNNHLNESDANSPRPSQNEAEKGHVIDTAEHFAERQMSVSDSPTLDKVQDPDYVHPYGLDPSLPDVRGSVAALWLPVQSRPHHRPLRNFGRRVDTIRWTRARLKVLNKEIWKLRRKFRRGDGASLNAAFIEFDSQAGAQAGFQILAHHQPLHMSPCYIGLQPDEVIWSVLRVRWWEHIMRRFFMMGVIAVAIVFWSIPAALVGMITNIKSLSEMVFFLEWIMLLPGSILGVIQGLLPALALSWLMAAVPWMLRGCARVAGVPSRALVELYVQHAYFFFQVVQVFLVTTLTSAASAAVFDIIQNPIMVKDMLSENLPKASNFYLSYILIQCLAAGTTRLANVGDLIRHEVIAKTLPNPRRRFYRWRRLREIHWGSEYPRFTNLGVIAISYSCIAPMILVFAGLGMFFTSYVYRYNLIYVNDTGPDSKGLFYPRALMQLMTGLYIAEVCLIGLFALKSSFGPLLLMVIFLVFTSLVHISLSGAMTPLLNNLPRTLALEKDMGPIAQDEQPGDDTAQPEPHPTGGLAADYYNMTDDDDSDSLPDNGPNHDLDTDIQLRGIEGSSSLKYQLGQWTKSLFKSTFTTSSPPPPSQSQPHHAGAVTHNDTNTSGLTRILTQIKLSITPDPSRPPNMLLTFLHPEIYQSFRTLQHTVNPNPDPETLPADYAKRAYWPPEMWTPAPRLWLPRDDARVSRQEVAHCAGAVAAASDRACWLAETVRSRRGKGAVARVECRMEESPLLEGEVRWVY</sequence>
<feature type="domain" description="CSC1/OSCA1-like N-terminal transmembrane" evidence="12">
    <location>
        <begin position="56"/>
        <end position="204"/>
    </location>
</feature>
<comment type="subcellular location">
    <subcellularLocation>
        <location evidence="1">Membrane</location>
        <topology evidence="1">Multi-pass membrane protein</topology>
    </subcellularLocation>
</comment>
<dbReference type="InterPro" id="IPR032880">
    <property type="entry name" value="CSC1/OSCA1-like_N"/>
</dbReference>
<evidence type="ECO:0008006" key="16">
    <source>
        <dbReference type="Google" id="ProtNLM"/>
    </source>
</evidence>
<dbReference type="PANTHER" id="PTHR13018:SF53">
    <property type="entry name" value="DUF221 DOMAIN PROTEIN"/>
    <property type="match status" value="1"/>
</dbReference>
<feature type="transmembrane region" description="Helical" evidence="9">
    <location>
        <begin position="488"/>
        <end position="514"/>
    </location>
</feature>
<dbReference type="GeneID" id="87835252"/>
<dbReference type="InterPro" id="IPR003864">
    <property type="entry name" value="CSC1/OSCA1-like_7TM"/>
</dbReference>
<dbReference type="PANTHER" id="PTHR13018">
    <property type="entry name" value="PROBABLE MEMBRANE PROTEIN DUF221-RELATED"/>
    <property type="match status" value="1"/>
</dbReference>
<comment type="caution">
    <text evidence="14">The sequence shown here is derived from an EMBL/GenBank/DDBJ whole genome shotgun (WGS) entry which is preliminary data.</text>
</comment>
<accession>A0AAE0LS44</accession>
<dbReference type="Proteomes" id="UP001278766">
    <property type="component" value="Unassembled WGS sequence"/>
</dbReference>
<dbReference type="InterPro" id="IPR022257">
    <property type="entry name" value="PHM7_ext"/>
</dbReference>
<keyword evidence="7" id="KW-0175">Coiled coil</keyword>
<dbReference type="EMBL" id="JAUEPN010000004">
    <property type="protein sequence ID" value="KAK3295250.1"/>
    <property type="molecule type" value="Genomic_DNA"/>
</dbReference>
<dbReference type="Pfam" id="PF13967">
    <property type="entry name" value="RSN1_TM"/>
    <property type="match status" value="1"/>
</dbReference>
<feature type="coiled-coil region" evidence="7">
    <location>
        <begin position="265"/>
        <end position="292"/>
    </location>
</feature>
<evidence type="ECO:0000256" key="5">
    <source>
        <dbReference type="ARBA" id="ARBA00022989"/>
    </source>
</evidence>
<evidence type="ECO:0000256" key="3">
    <source>
        <dbReference type="ARBA" id="ARBA00022448"/>
    </source>
</evidence>
<organism evidence="14 15">
    <name type="scientific">Chaetomium fimeti</name>
    <dbReference type="NCBI Taxonomy" id="1854472"/>
    <lineage>
        <taxon>Eukaryota</taxon>
        <taxon>Fungi</taxon>
        <taxon>Dikarya</taxon>
        <taxon>Ascomycota</taxon>
        <taxon>Pezizomycotina</taxon>
        <taxon>Sordariomycetes</taxon>
        <taxon>Sordariomycetidae</taxon>
        <taxon>Sordariales</taxon>
        <taxon>Chaetomiaceae</taxon>
        <taxon>Chaetomium</taxon>
    </lineage>
</organism>
<comment type="similarity">
    <text evidence="2">Belongs to the CSC1 (TC 1.A.17) family.</text>
</comment>
<evidence type="ECO:0000256" key="1">
    <source>
        <dbReference type="ARBA" id="ARBA00004141"/>
    </source>
</evidence>
<feature type="transmembrane region" description="Helical" evidence="9">
    <location>
        <begin position="767"/>
        <end position="788"/>
    </location>
</feature>
<evidence type="ECO:0000256" key="9">
    <source>
        <dbReference type="SAM" id="Phobius"/>
    </source>
</evidence>
<evidence type="ECO:0000259" key="10">
    <source>
        <dbReference type="Pfam" id="PF02714"/>
    </source>
</evidence>
<feature type="domain" description="10TM putative phosphate transporter extracellular tail" evidence="11">
    <location>
        <begin position="939"/>
        <end position="1020"/>
    </location>
</feature>
<dbReference type="AlphaFoldDB" id="A0AAE0LS44"/>
<dbReference type="Pfam" id="PF12621">
    <property type="entry name" value="PHM7_ext"/>
    <property type="match status" value="1"/>
</dbReference>
<evidence type="ECO:0000256" key="6">
    <source>
        <dbReference type="ARBA" id="ARBA00023136"/>
    </source>
</evidence>
<dbReference type="RefSeq" id="XP_062658764.1">
    <property type="nucleotide sequence ID" value="XM_062798304.1"/>
</dbReference>
<feature type="region of interest" description="Disordered" evidence="8">
    <location>
        <begin position="295"/>
        <end position="328"/>
    </location>
</feature>
<feature type="transmembrane region" description="Helical" evidence="9">
    <location>
        <begin position="53"/>
        <end position="77"/>
    </location>
</feature>
<feature type="domain" description="CSC1/OSCA1-like 7TM region" evidence="10">
    <location>
        <begin position="486"/>
        <end position="758"/>
    </location>
</feature>
<keyword evidence="4 9" id="KW-0812">Transmembrane</keyword>
<evidence type="ECO:0000313" key="15">
    <source>
        <dbReference type="Proteomes" id="UP001278766"/>
    </source>
</evidence>
<dbReference type="Pfam" id="PF14703">
    <property type="entry name" value="PHM7_cyt"/>
    <property type="match status" value="1"/>
</dbReference>
<proteinExistence type="inferred from homology"/>
<evidence type="ECO:0000256" key="8">
    <source>
        <dbReference type="SAM" id="MobiDB-lite"/>
    </source>
</evidence>
<feature type="domain" description="CSC1/OSCA1-like cytosolic" evidence="13">
    <location>
        <begin position="227"/>
        <end position="474"/>
    </location>
</feature>
<keyword evidence="15" id="KW-1185">Reference proteome</keyword>
<dbReference type="InterPro" id="IPR027815">
    <property type="entry name" value="CSC1/OSCA1-like_cyt"/>
</dbReference>
<evidence type="ECO:0000313" key="14">
    <source>
        <dbReference type="EMBL" id="KAK3295250.1"/>
    </source>
</evidence>
<evidence type="ECO:0000259" key="12">
    <source>
        <dbReference type="Pfam" id="PF13967"/>
    </source>
</evidence>
<evidence type="ECO:0000256" key="7">
    <source>
        <dbReference type="SAM" id="Coils"/>
    </source>
</evidence>
<feature type="transmembrane region" description="Helical" evidence="9">
    <location>
        <begin position="579"/>
        <end position="607"/>
    </location>
</feature>
<evidence type="ECO:0000259" key="13">
    <source>
        <dbReference type="Pfam" id="PF14703"/>
    </source>
</evidence>
<feature type="transmembrane region" description="Helical" evidence="9">
    <location>
        <begin position="739"/>
        <end position="760"/>
    </location>
</feature>
<name>A0AAE0LS44_9PEZI</name>
<dbReference type="Pfam" id="PF02714">
    <property type="entry name" value="RSN1_7TM"/>
    <property type="match status" value="1"/>
</dbReference>
<evidence type="ECO:0000256" key="4">
    <source>
        <dbReference type="ARBA" id="ARBA00022692"/>
    </source>
</evidence>
<feature type="region of interest" description="Disordered" evidence="8">
    <location>
        <begin position="807"/>
        <end position="857"/>
    </location>
</feature>
<protein>
    <recommendedName>
        <fullName evidence="16">DUF221-domain-containing protein</fullName>
    </recommendedName>
</protein>
<keyword evidence="5 9" id="KW-1133">Transmembrane helix</keyword>
<keyword evidence="6 9" id="KW-0472">Membrane</keyword>
<dbReference type="GO" id="GO:0005227">
    <property type="term" value="F:calcium-activated cation channel activity"/>
    <property type="evidence" value="ECO:0007669"/>
    <property type="project" value="InterPro"/>
</dbReference>
<evidence type="ECO:0000259" key="11">
    <source>
        <dbReference type="Pfam" id="PF12621"/>
    </source>
</evidence>
<dbReference type="GO" id="GO:0005886">
    <property type="term" value="C:plasma membrane"/>
    <property type="evidence" value="ECO:0007669"/>
    <property type="project" value="TreeGrafter"/>
</dbReference>
<feature type="transmembrane region" description="Helical" evidence="9">
    <location>
        <begin position="183"/>
        <end position="202"/>
    </location>
</feature>
<dbReference type="InterPro" id="IPR045122">
    <property type="entry name" value="Csc1-like"/>
</dbReference>
<reference evidence="14" key="2">
    <citation type="submission" date="2023-06" db="EMBL/GenBank/DDBJ databases">
        <authorList>
            <consortium name="Lawrence Berkeley National Laboratory"/>
            <person name="Haridas S."/>
            <person name="Hensen N."/>
            <person name="Bonometti L."/>
            <person name="Westerberg I."/>
            <person name="Brannstrom I.O."/>
            <person name="Guillou S."/>
            <person name="Cros-Aarteil S."/>
            <person name="Calhoun S."/>
            <person name="Kuo A."/>
            <person name="Mondo S."/>
            <person name="Pangilinan J."/>
            <person name="Riley R."/>
            <person name="Labutti K."/>
            <person name="Andreopoulos B."/>
            <person name="Lipzen A."/>
            <person name="Chen C."/>
            <person name="Yanf M."/>
            <person name="Daum C."/>
            <person name="Ng V."/>
            <person name="Clum A."/>
            <person name="Steindorff A."/>
            <person name="Ohm R."/>
            <person name="Martin F."/>
            <person name="Silar P."/>
            <person name="Natvig D."/>
            <person name="Lalanne C."/>
            <person name="Gautier V."/>
            <person name="Ament-Velasquez S.L."/>
            <person name="Kruys A."/>
            <person name="Hutchinson M.I."/>
            <person name="Powell A.J."/>
            <person name="Barry K."/>
            <person name="Miller A.N."/>
            <person name="Grigoriev I.V."/>
            <person name="Debuchy R."/>
            <person name="Gladieux P."/>
            <person name="Thoren M.H."/>
            <person name="Johannesson H."/>
        </authorList>
    </citation>
    <scope>NUCLEOTIDE SEQUENCE</scope>
    <source>
        <strain evidence="14">CBS 168.71</strain>
    </source>
</reference>
<feature type="transmembrane region" description="Helical" evidence="9">
    <location>
        <begin position="140"/>
        <end position="163"/>
    </location>
</feature>
<gene>
    <name evidence="14" type="ORF">B0H64DRAFT_143269</name>
</gene>
<reference evidence="14" key="1">
    <citation type="journal article" date="2023" name="Mol. Phylogenet. Evol.">
        <title>Genome-scale phylogeny and comparative genomics of the fungal order Sordariales.</title>
        <authorList>
            <person name="Hensen N."/>
            <person name="Bonometti L."/>
            <person name="Westerberg I."/>
            <person name="Brannstrom I.O."/>
            <person name="Guillou S."/>
            <person name="Cros-Aarteil S."/>
            <person name="Calhoun S."/>
            <person name="Haridas S."/>
            <person name="Kuo A."/>
            <person name="Mondo S."/>
            <person name="Pangilinan J."/>
            <person name="Riley R."/>
            <person name="LaButti K."/>
            <person name="Andreopoulos B."/>
            <person name="Lipzen A."/>
            <person name="Chen C."/>
            <person name="Yan M."/>
            <person name="Daum C."/>
            <person name="Ng V."/>
            <person name="Clum A."/>
            <person name="Steindorff A."/>
            <person name="Ohm R.A."/>
            <person name="Martin F."/>
            <person name="Silar P."/>
            <person name="Natvig D.O."/>
            <person name="Lalanne C."/>
            <person name="Gautier V."/>
            <person name="Ament-Velasquez S.L."/>
            <person name="Kruys A."/>
            <person name="Hutchinson M.I."/>
            <person name="Powell A.J."/>
            <person name="Barry K."/>
            <person name="Miller A.N."/>
            <person name="Grigoriev I.V."/>
            <person name="Debuchy R."/>
            <person name="Gladieux P."/>
            <person name="Hiltunen Thoren M."/>
            <person name="Johannesson H."/>
        </authorList>
    </citation>
    <scope>NUCLEOTIDE SEQUENCE</scope>
    <source>
        <strain evidence="14">CBS 168.71</strain>
    </source>
</reference>
<feature type="transmembrane region" description="Helical" evidence="9">
    <location>
        <begin position="688"/>
        <end position="712"/>
    </location>
</feature>
<feature type="region of interest" description="Disordered" evidence="8">
    <location>
        <begin position="884"/>
        <end position="909"/>
    </location>
</feature>
<feature type="transmembrane region" description="Helical" evidence="9">
    <location>
        <begin position="534"/>
        <end position="558"/>
    </location>
</feature>
<evidence type="ECO:0000256" key="2">
    <source>
        <dbReference type="ARBA" id="ARBA00007779"/>
    </source>
</evidence>
<feature type="compositionally biased region" description="Polar residues" evidence="8">
    <location>
        <begin position="305"/>
        <end position="324"/>
    </location>
</feature>
<keyword evidence="3" id="KW-0813">Transport</keyword>